<dbReference type="Gene3D" id="3.40.430.10">
    <property type="entry name" value="Dihydrofolate Reductase, subunit A"/>
    <property type="match status" value="1"/>
</dbReference>
<protein>
    <recommendedName>
        <fullName evidence="4">Bacterial bifunctional deaminase-reductase C-terminal domain-containing protein</fullName>
    </recommendedName>
</protein>
<organism evidence="5 6">
    <name type="scientific">Stenotrophomonas maltophilia</name>
    <name type="common">Pseudomonas maltophilia</name>
    <name type="synonym">Xanthomonas maltophilia</name>
    <dbReference type="NCBI Taxonomy" id="40324"/>
    <lineage>
        <taxon>Bacteria</taxon>
        <taxon>Pseudomonadati</taxon>
        <taxon>Pseudomonadota</taxon>
        <taxon>Gammaproteobacteria</taxon>
        <taxon>Lysobacterales</taxon>
        <taxon>Lysobacteraceae</taxon>
        <taxon>Stenotrophomonas</taxon>
        <taxon>Stenotrophomonas maltophilia group</taxon>
    </lineage>
</organism>
<dbReference type="PANTHER" id="PTHR38011">
    <property type="entry name" value="DIHYDROFOLATE REDUCTASE FAMILY PROTEIN (AFU_ORTHOLOGUE AFUA_8G06820)"/>
    <property type="match status" value="1"/>
</dbReference>
<dbReference type="Proteomes" id="UP000230167">
    <property type="component" value="Unassembled WGS sequence"/>
</dbReference>
<gene>
    <name evidence="5" type="ORF">B9Y64_18855</name>
</gene>
<dbReference type="Pfam" id="PF01872">
    <property type="entry name" value="RibD_C"/>
    <property type="match status" value="1"/>
</dbReference>
<dbReference type="OrthoDB" id="9800865at2"/>
<dbReference type="PANTHER" id="PTHR38011:SF7">
    <property type="entry name" value="2,5-DIAMINO-6-RIBOSYLAMINO-4(3H)-PYRIMIDINONE 5'-PHOSPHATE REDUCTASE"/>
    <property type="match status" value="1"/>
</dbReference>
<dbReference type="GO" id="GO:0008703">
    <property type="term" value="F:5-amino-6-(5-phosphoribosylamino)uracil reductase activity"/>
    <property type="evidence" value="ECO:0007669"/>
    <property type="project" value="InterPro"/>
</dbReference>
<comment type="caution">
    <text evidence="5">The sequence shown here is derived from an EMBL/GenBank/DDBJ whole genome shotgun (WGS) entry which is preliminary data.</text>
</comment>
<evidence type="ECO:0000259" key="4">
    <source>
        <dbReference type="Pfam" id="PF01872"/>
    </source>
</evidence>
<dbReference type="AlphaFoldDB" id="A0A2J0U6M9"/>
<keyword evidence="2" id="KW-0521">NADP</keyword>
<accession>A0A2J0U6M9</accession>
<evidence type="ECO:0000313" key="5">
    <source>
        <dbReference type="EMBL" id="PJL24626.1"/>
    </source>
</evidence>
<keyword evidence="3" id="KW-0560">Oxidoreductase</keyword>
<dbReference type="EMBL" id="NEQV01000007">
    <property type="protein sequence ID" value="PJL24626.1"/>
    <property type="molecule type" value="Genomic_DNA"/>
</dbReference>
<dbReference type="GO" id="GO:0009231">
    <property type="term" value="P:riboflavin biosynthetic process"/>
    <property type="evidence" value="ECO:0007669"/>
    <property type="project" value="InterPro"/>
</dbReference>
<evidence type="ECO:0000256" key="2">
    <source>
        <dbReference type="ARBA" id="ARBA00022857"/>
    </source>
</evidence>
<dbReference type="SUPFAM" id="SSF53597">
    <property type="entry name" value="Dihydrofolate reductase-like"/>
    <property type="match status" value="1"/>
</dbReference>
<dbReference type="InterPro" id="IPR002734">
    <property type="entry name" value="RibDG_C"/>
</dbReference>
<name>A0A2J0U6M9_STEMA</name>
<comment type="pathway">
    <text evidence="1">Cofactor biosynthesis; riboflavin biosynthesis.</text>
</comment>
<dbReference type="InterPro" id="IPR024072">
    <property type="entry name" value="DHFR-like_dom_sf"/>
</dbReference>
<dbReference type="InterPro" id="IPR050765">
    <property type="entry name" value="Riboflavin_Biosynth_HTPR"/>
</dbReference>
<reference evidence="5 6" key="1">
    <citation type="journal article" date="2017" name="Front. Microbiol.">
        <title>Double-Face Meets the Bacterial World: The Opportunistic Pathogen Stenotrophomonas maltophilia.</title>
        <authorList>
            <person name="Lira F."/>
            <person name="Berg G."/>
            <person name="Martinez J.L."/>
        </authorList>
    </citation>
    <scope>NUCLEOTIDE SEQUENCE [LARGE SCALE GENOMIC DNA]</scope>
    <source>
        <strain evidence="5 6">EA1</strain>
    </source>
</reference>
<feature type="domain" description="Bacterial bifunctional deaminase-reductase C-terminal" evidence="4">
    <location>
        <begin position="117"/>
        <end position="227"/>
    </location>
</feature>
<dbReference type="RefSeq" id="WP_100442029.1">
    <property type="nucleotide sequence ID" value="NZ_CBCPIZ010000005.1"/>
</dbReference>
<evidence type="ECO:0000313" key="6">
    <source>
        <dbReference type="Proteomes" id="UP000230167"/>
    </source>
</evidence>
<sequence length="251" mass="27484">MERPHIICHMETSITGKAYGPFMEVPLRAALARAYDETHLSFGSQAWLCGRVTMAYFAGTGSPRFDPKAPRVARQDYIGDAGARDFVVSIDASGKLPWNKNTVQYGVRPEAHLIEVLTDRASDDYISYLHQRKISYIFAGGDELDLALAVQKLKVLFGIQTLVVSGGPIVNGSFLHAGLIDEISLVTVPALDDANDTPTSFQRPASLSSQPPRTYTLKSAQVLSDDVLWVRYVTPLKRSNQSGSAPEEILS</sequence>
<proteinExistence type="predicted"/>
<evidence type="ECO:0000256" key="1">
    <source>
        <dbReference type="ARBA" id="ARBA00005104"/>
    </source>
</evidence>
<evidence type="ECO:0000256" key="3">
    <source>
        <dbReference type="ARBA" id="ARBA00023002"/>
    </source>
</evidence>